<dbReference type="PRINTS" id="PR00677">
    <property type="entry name" value="PHOSDUCIN"/>
</dbReference>
<dbReference type="GO" id="GO:0007601">
    <property type="term" value="P:visual perception"/>
    <property type="evidence" value="ECO:0007669"/>
    <property type="project" value="UniProtKB-KW"/>
</dbReference>
<feature type="region of interest" description="Disordered" evidence="5">
    <location>
        <begin position="112"/>
        <end position="141"/>
    </location>
</feature>
<evidence type="ECO:0000256" key="4">
    <source>
        <dbReference type="SAM" id="Coils"/>
    </source>
</evidence>
<feature type="region of interest" description="Disordered" evidence="5">
    <location>
        <begin position="58"/>
        <end position="91"/>
    </location>
</feature>
<evidence type="ECO:0000259" key="6">
    <source>
        <dbReference type="Pfam" id="PF02114"/>
    </source>
</evidence>
<dbReference type="EMBL" id="JAOTOJ010000016">
    <property type="protein sequence ID" value="KAK9392512.1"/>
    <property type="molecule type" value="Genomic_DNA"/>
</dbReference>
<dbReference type="InterPro" id="IPR051499">
    <property type="entry name" value="Phosducin-like_reg"/>
</dbReference>
<dbReference type="InterPro" id="IPR001200">
    <property type="entry name" value="Phosducin"/>
</dbReference>
<accession>A0AAW1AS41</accession>
<evidence type="ECO:0000256" key="3">
    <source>
        <dbReference type="ARBA" id="ARBA00023305"/>
    </source>
</evidence>
<evidence type="ECO:0000256" key="5">
    <source>
        <dbReference type="SAM" id="MobiDB-lite"/>
    </source>
</evidence>
<keyword evidence="4" id="KW-0175">Coiled coil</keyword>
<dbReference type="PANTHER" id="PTHR46052:SF4">
    <property type="entry name" value="PHOSDUCIN-LIKE PROTEIN"/>
    <property type="match status" value="1"/>
</dbReference>
<dbReference type="Proteomes" id="UP001474421">
    <property type="component" value="Unassembled WGS sequence"/>
</dbReference>
<feature type="region of interest" description="Disordered" evidence="5">
    <location>
        <begin position="154"/>
        <end position="175"/>
    </location>
</feature>
<evidence type="ECO:0000256" key="2">
    <source>
        <dbReference type="ARBA" id="ARBA00022553"/>
    </source>
</evidence>
<dbReference type="Gene3D" id="1.10.168.10">
    <property type="entry name" value="Phosducin, domain 2"/>
    <property type="match status" value="1"/>
</dbReference>
<feature type="compositionally biased region" description="Basic and acidic residues" evidence="5">
    <location>
        <begin position="121"/>
        <end position="131"/>
    </location>
</feature>
<dbReference type="InterPro" id="IPR024253">
    <property type="entry name" value="Phosducin_thioredoxin-like_dom"/>
</dbReference>
<feature type="compositionally biased region" description="Acidic residues" evidence="5">
    <location>
        <begin position="156"/>
        <end position="168"/>
    </location>
</feature>
<keyword evidence="2" id="KW-0597">Phosphoprotein</keyword>
<dbReference type="Pfam" id="PF02114">
    <property type="entry name" value="Phosducin"/>
    <property type="match status" value="1"/>
</dbReference>
<gene>
    <name evidence="7" type="ORF">NXF25_017356</name>
</gene>
<evidence type="ECO:0000313" key="8">
    <source>
        <dbReference type="Proteomes" id="UP001474421"/>
    </source>
</evidence>
<dbReference type="AlphaFoldDB" id="A0AAW1AS41"/>
<dbReference type="InterPro" id="IPR036249">
    <property type="entry name" value="Thioredoxin-like_sf"/>
</dbReference>
<dbReference type="GO" id="GO:1902605">
    <property type="term" value="P:heterotrimeric G-protein complex assembly"/>
    <property type="evidence" value="ECO:0007669"/>
    <property type="project" value="TreeGrafter"/>
</dbReference>
<name>A0AAW1AS41_CROAD</name>
<protein>
    <submittedName>
        <fullName evidence="7">Phosducin-like</fullName>
    </submittedName>
</protein>
<keyword evidence="8" id="KW-1185">Reference proteome</keyword>
<comment type="caution">
    <text evidence="7">The sequence shown here is derived from an EMBL/GenBank/DDBJ whole genome shotgun (WGS) entry which is preliminary data.</text>
</comment>
<dbReference type="SUPFAM" id="SSF52833">
    <property type="entry name" value="Thioredoxin-like"/>
    <property type="match status" value="1"/>
</dbReference>
<organism evidence="7 8">
    <name type="scientific">Crotalus adamanteus</name>
    <name type="common">Eastern diamondback rattlesnake</name>
    <dbReference type="NCBI Taxonomy" id="8729"/>
    <lineage>
        <taxon>Eukaryota</taxon>
        <taxon>Metazoa</taxon>
        <taxon>Chordata</taxon>
        <taxon>Craniata</taxon>
        <taxon>Vertebrata</taxon>
        <taxon>Euteleostomi</taxon>
        <taxon>Lepidosauria</taxon>
        <taxon>Squamata</taxon>
        <taxon>Bifurcata</taxon>
        <taxon>Unidentata</taxon>
        <taxon>Episquamata</taxon>
        <taxon>Toxicofera</taxon>
        <taxon>Serpentes</taxon>
        <taxon>Colubroidea</taxon>
        <taxon>Viperidae</taxon>
        <taxon>Crotalinae</taxon>
        <taxon>Crotalus</taxon>
    </lineage>
</organism>
<dbReference type="PANTHER" id="PTHR46052">
    <property type="entry name" value="PHOSDUCIN-LIKE PROTEIN"/>
    <property type="match status" value="1"/>
</dbReference>
<dbReference type="Gene3D" id="3.40.30.10">
    <property type="entry name" value="Glutaredoxin"/>
    <property type="match status" value="1"/>
</dbReference>
<sequence>MLPDVVLCSTEKKGKRNQEEVGLNTRGRAVYNLPAFLHRATGVLPVIKRPCGAKEWKGARQPAKWRAASRATAGPRLLPPPNTSSSEDLRRSEANGDIYGLSSLGAAATAQSETRVLAWRGGERERERSRPSEAPTMTTLDDKLLGEKLQYYYSSSDEEDSEKDDNEESPPGHDVAMPEEVALSADGSAINTGPKGVINDWRRFKQLETEQREEQCREMERLIKKLSMTCQSHLDEEKDKQKQKELQEKLNDKLALHQEADDEEFLQQYRKQRMEEMRQQLHPGQQFKQVFEIQSGEAFLDTVDRGNKKTLVMIHIYEDHLPGAEALDGCMLCLAAEYPTVKFCRVRSSLIGTSSRFTGNALPALLVYKGGELIGNFVRITDQLGEDFFAADLEAFLQEFSLLPEKDVVLYTSICSAAACYGEDSDLEID</sequence>
<feature type="coiled-coil region" evidence="4">
    <location>
        <begin position="205"/>
        <end position="263"/>
    </location>
</feature>
<keyword evidence="3" id="KW-0844">Vision</keyword>
<reference evidence="7 8" key="1">
    <citation type="journal article" date="2024" name="Proc. Natl. Acad. Sci. U.S.A.">
        <title>The genetic regulatory architecture and epigenomic basis for age-related changes in rattlesnake venom.</title>
        <authorList>
            <person name="Hogan M.P."/>
            <person name="Holding M.L."/>
            <person name="Nystrom G.S."/>
            <person name="Colston T.J."/>
            <person name="Bartlett D.A."/>
            <person name="Mason A.J."/>
            <person name="Ellsworth S.A."/>
            <person name="Rautsaw R.M."/>
            <person name="Lawrence K.C."/>
            <person name="Strickland J.L."/>
            <person name="He B."/>
            <person name="Fraser P."/>
            <person name="Margres M.J."/>
            <person name="Gilbert D.M."/>
            <person name="Gibbs H.L."/>
            <person name="Parkinson C.L."/>
            <person name="Rokyta D.R."/>
        </authorList>
    </citation>
    <scope>NUCLEOTIDE SEQUENCE [LARGE SCALE GENOMIC DNA]</scope>
    <source>
        <strain evidence="7">DRR0105</strain>
    </source>
</reference>
<keyword evidence="3" id="KW-0716">Sensory transduction</keyword>
<dbReference type="GO" id="GO:0005737">
    <property type="term" value="C:cytoplasm"/>
    <property type="evidence" value="ECO:0007669"/>
    <property type="project" value="TreeGrafter"/>
</dbReference>
<dbReference type="CDD" id="cd02987">
    <property type="entry name" value="Phd_like_Phd"/>
    <property type="match status" value="1"/>
</dbReference>
<feature type="domain" description="Phosducin" evidence="6">
    <location>
        <begin position="177"/>
        <end position="428"/>
    </location>
</feature>
<evidence type="ECO:0000256" key="1">
    <source>
        <dbReference type="ARBA" id="ARBA00009686"/>
    </source>
</evidence>
<dbReference type="GO" id="GO:0008277">
    <property type="term" value="P:regulation of G protein-coupled receptor signaling pathway"/>
    <property type="evidence" value="ECO:0007669"/>
    <property type="project" value="InterPro"/>
</dbReference>
<comment type="similarity">
    <text evidence="1">Belongs to the phosducin family.</text>
</comment>
<evidence type="ECO:0000313" key="7">
    <source>
        <dbReference type="EMBL" id="KAK9392512.1"/>
    </source>
</evidence>
<proteinExistence type="inferred from homology"/>
<dbReference type="InterPro" id="IPR023196">
    <property type="entry name" value="Phosducin_N_dom_sf"/>
</dbReference>